<proteinExistence type="predicted"/>
<reference evidence="2 3" key="1">
    <citation type="journal article" date="2011" name="Proc. Natl. Acad. Sci. U.S.A.">
        <title>Niche of harmful alga Aureococcus anophagefferens revealed through ecogenomics.</title>
        <authorList>
            <person name="Gobler C.J."/>
            <person name="Berry D.L."/>
            <person name="Dyhrman S.T."/>
            <person name="Wilhelm S.W."/>
            <person name="Salamov A."/>
            <person name="Lobanov A.V."/>
            <person name="Zhang Y."/>
            <person name="Collier J.L."/>
            <person name="Wurch L.L."/>
            <person name="Kustka A.B."/>
            <person name="Dill B.D."/>
            <person name="Shah M."/>
            <person name="VerBerkmoes N.C."/>
            <person name="Kuo A."/>
            <person name="Terry A."/>
            <person name="Pangilinan J."/>
            <person name="Lindquist E.A."/>
            <person name="Lucas S."/>
            <person name="Paulsen I.T."/>
            <person name="Hattenrath-Lehmann T.K."/>
            <person name="Talmage S.C."/>
            <person name="Walker E.A."/>
            <person name="Koch F."/>
            <person name="Burson A.M."/>
            <person name="Marcoval M.A."/>
            <person name="Tang Y.Z."/>
            <person name="Lecleir G.R."/>
            <person name="Coyne K.J."/>
            <person name="Berg G.M."/>
            <person name="Bertrand E.M."/>
            <person name="Saito M.A."/>
            <person name="Gladyshev V.N."/>
            <person name="Grigoriev I.V."/>
        </authorList>
    </citation>
    <scope>NUCLEOTIDE SEQUENCE [LARGE SCALE GENOMIC DNA]</scope>
    <source>
        <strain evidence="3">CCMP 1984</strain>
    </source>
</reference>
<evidence type="ECO:0000313" key="2">
    <source>
        <dbReference type="EMBL" id="EGB05927.1"/>
    </source>
</evidence>
<protein>
    <recommendedName>
        <fullName evidence="4">EXPERA domain-containing protein</fullName>
    </recommendedName>
</protein>
<dbReference type="RefSeq" id="XP_009039467.1">
    <property type="nucleotide sequence ID" value="XM_009041219.1"/>
</dbReference>
<dbReference type="InParanoid" id="F0YG76"/>
<dbReference type="EMBL" id="GL833138">
    <property type="protein sequence ID" value="EGB05927.1"/>
    <property type="molecule type" value="Genomic_DNA"/>
</dbReference>
<dbReference type="Proteomes" id="UP000002729">
    <property type="component" value="Unassembled WGS sequence"/>
</dbReference>
<feature type="signal peptide" evidence="1">
    <location>
        <begin position="1"/>
        <end position="16"/>
    </location>
</feature>
<dbReference type="GeneID" id="20225637"/>
<evidence type="ECO:0008006" key="4">
    <source>
        <dbReference type="Google" id="ProtNLM"/>
    </source>
</evidence>
<gene>
    <name evidence="2" type="ORF">AURANDRAFT_66072</name>
</gene>
<name>F0YG76_AURAN</name>
<keyword evidence="3" id="KW-1185">Reference proteome</keyword>
<keyword evidence="1" id="KW-0732">Signal</keyword>
<evidence type="ECO:0000313" key="3">
    <source>
        <dbReference type="Proteomes" id="UP000002729"/>
    </source>
</evidence>
<dbReference type="KEGG" id="aaf:AURANDRAFT_66072"/>
<organism evidence="3">
    <name type="scientific">Aureococcus anophagefferens</name>
    <name type="common">Harmful bloom alga</name>
    <dbReference type="NCBI Taxonomy" id="44056"/>
    <lineage>
        <taxon>Eukaryota</taxon>
        <taxon>Sar</taxon>
        <taxon>Stramenopiles</taxon>
        <taxon>Ochrophyta</taxon>
        <taxon>Pelagophyceae</taxon>
        <taxon>Pelagomonadales</taxon>
        <taxon>Pelagomonadaceae</taxon>
        <taxon>Aureococcus</taxon>
    </lineage>
</organism>
<accession>F0YG76</accession>
<dbReference type="AlphaFoldDB" id="F0YG76"/>
<feature type="chain" id="PRO_5003263006" description="EXPERA domain-containing protein" evidence="1">
    <location>
        <begin position="17"/>
        <end position="154"/>
    </location>
</feature>
<sequence>MLLTWCGLMIFGAARCFLERKTLTPKPQAVGVSASSPSRSRVTAKTPRREISIARIGALFDHAFQLPLWLLCACCALFGDVKMLRCALATTALAMTVGGYWGLEAFYAETCAKHGACPTDEIKMVQSQLCPGVVGVMCLSLFATLFDKEKPKQA</sequence>
<evidence type="ECO:0000256" key="1">
    <source>
        <dbReference type="SAM" id="SignalP"/>
    </source>
</evidence>